<dbReference type="PANTHER" id="PTHR10146:SF14">
    <property type="entry name" value="PYRIDOXAL PHOSPHATE HOMEOSTASIS PROTEIN"/>
    <property type="match status" value="1"/>
</dbReference>
<evidence type="ECO:0000259" key="5">
    <source>
        <dbReference type="Pfam" id="PF01168"/>
    </source>
</evidence>
<dbReference type="InterPro" id="IPR011078">
    <property type="entry name" value="PyrdxlP_homeostasis"/>
</dbReference>
<dbReference type="HAMAP" id="MF_02087">
    <property type="entry name" value="PLP_homeostasis"/>
    <property type="match status" value="1"/>
</dbReference>
<gene>
    <name evidence="6" type="ORF">ENP47_04315</name>
</gene>
<comment type="similarity">
    <text evidence="2 4">Belongs to the pyridoxal phosphate-binding protein YggS/PROSC family.</text>
</comment>
<dbReference type="CDD" id="cd00635">
    <property type="entry name" value="PLPDE_III_YBL036c_like"/>
    <property type="match status" value="1"/>
</dbReference>
<comment type="caution">
    <text evidence="6">The sequence shown here is derived from an EMBL/GenBank/DDBJ whole genome shotgun (WGS) entry which is preliminary data.</text>
</comment>
<evidence type="ECO:0000256" key="4">
    <source>
        <dbReference type="RuleBase" id="RU004514"/>
    </source>
</evidence>
<dbReference type="EMBL" id="DSJL01000009">
    <property type="protein sequence ID" value="HEF64809.1"/>
    <property type="molecule type" value="Genomic_DNA"/>
</dbReference>
<dbReference type="PANTHER" id="PTHR10146">
    <property type="entry name" value="PROLINE SYNTHETASE CO-TRANSCRIBED BACTERIAL HOMOLOG PROTEIN"/>
    <property type="match status" value="1"/>
</dbReference>
<feature type="modified residue" description="N6-(pyridoxal phosphate)lysine" evidence="2 3">
    <location>
        <position position="39"/>
    </location>
</feature>
<dbReference type="SUPFAM" id="SSF51419">
    <property type="entry name" value="PLP-binding barrel"/>
    <property type="match status" value="1"/>
</dbReference>
<accession>A0A7C1XI79</accession>
<evidence type="ECO:0000256" key="2">
    <source>
        <dbReference type="HAMAP-Rule" id="MF_02087"/>
    </source>
</evidence>
<sequence>MIERDRLAANLEQVRRRIAQAAERAGRDPATVKIVAVTKGVPRATVQLAYDLGLRAFGENRVQEALQKFGTDPLPPETELHLIGYLQTNKVRHAVKLFSMIQSVDRLSLVEELERRTEGQGRRIPVLVQVNVAREPQKHGCDPLEAAEVVRAVLEAPHLELRGLMTIAPLTSCESEIRRVFAALRTLRDQLEDHFSYPLPELSMGMTNDFEIAVEEGATMVRIGRALFGA</sequence>
<protein>
    <recommendedName>
        <fullName evidence="2">Pyridoxal phosphate homeostasis protein</fullName>
        <shortName evidence="2">PLP homeostasis protein</shortName>
    </recommendedName>
</protein>
<name>A0A7C1XI79_THERO</name>
<dbReference type="FunFam" id="3.20.20.10:FF:000018">
    <property type="entry name" value="Pyridoxal phosphate homeostasis protein"/>
    <property type="match status" value="1"/>
</dbReference>
<dbReference type="PIRSF" id="PIRSF004848">
    <property type="entry name" value="YBL036c_PLPDEIII"/>
    <property type="match status" value="1"/>
</dbReference>
<dbReference type="Pfam" id="PF01168">
    <property type="entry name" value="Ala_racemase_N"/>
    <property type="match status" value="1"/>
</dbReference>
<keyword evidence="1 2" id="KW-0663">Pyridoxal phosphate</keyword>
<dbReference type="GO" id="GO:0030170">
    <property type="term" value="F:pyridoxal phosphate binding"/>
    <property type="evidence" value="ECO:0007669"/>
    <property type="project" value="UniProtKB-UniRule"/>
</dbReference>
<proteinExistence type="inferred from homology"/>
<organism evidence="6">
    <name type="scientific">Thermomicrobium roseum</name>
    <dbReference type="NCBI Taxonomy" id="500"/>
    <lineage>
        <taxon>Bacteria</taxon>
        <taxon>Pseudomonadati</taxon>
        <taxon>Thermomicrobiota</taxon>
        <taxon>Thermomicrobia</taxon>
        <taxon>Thermomicrobiales</taxon>
        <taxon>Thermomicrobiaceae</taxon>
        <taxon>Thermomicrobium</taxon>
    </lineage>
</organism>
<evidence type="ECO:0000313" key="6">
    <source>
        <dbReference type="EMBL" id="HEF64809.1"/>
    </source>
</evidence>
<dbReference type="NCBIfam" id="TIGR00044">
    <property type="entry name" value="YggS family pyridoxal phosphate-dependent enzyme"/>
    <property type="match status" value="1"/>
</dbReference>
<evidence type="ECO:0000256" key="1">
    <source>
        <dbReference type="ARBA" id="ARBA00022898"/>
    </source>
</evidence>
<reference evidence="6" key="1">
    <citation type="journal article" date="2020" name="mSystems">
        <title>Genome- and Community-Level Interaction Insights into Carbon Utilization and Element Cycling Functions of Hydrothermarchaeota in Hydrothermal Sediment.</title>
        <authorList>
            <person name="Zhou Z."/>
            <person name="Liu Y."/>
            <person name="Xu W."/>
            <person name="Pan J."/>
            <person name="Luo Z.H."/>
            <person name="Li M."/>
        </authorList>
    </citation>
    <scope>NUCLEOTIDE SEQUENCE [LARGE SCALE GENOMIC DNA]</scope>
    <source>
        <strain evidence="6">SpSt-222</strain>
    </source>
</reference>
<comment type="cofactor">
    <cofactor evidence="3">
        <name>pyridoxal 5'-phosphate</name>
        <dbReference type="ChEBI" id="CHEBI:597326"/>
    </cofactor>
</comment>
<feature type="domain" description="Alanine racemase N-terminal" evidence="5">
    <location>
        <begin position="10"/>
        <end position="230"/>
    </location>
</feature>
<dbReference type="InterPro" id="IPR029066">
    <property type="entry name" value="PLP-binding_barrel"/>
</dbReference>
<dbReference type="Gene3D" id="3.20.20.10">
    <property type="entry name" value="Alanine racemase"/>
    <property type="match status" value="1"/>
</dbReference>
<evidence type="ECO:0000256" key="3">
    <source>
        <dbReference type="PIRSR" id="PIRSR004848-1"/>
    </source>
</evidence>
<comment type="function">
    <text evidence="2">Pyridoxal 5'-phosphate (PLP)-binding protein, which is involved in PLP homeostasis.</text>
</comment>
<dbReference type="AlphaFoldDB" id="A0A7C1XI79"/>
<dbReference type="InterPro" id="IPR001608">
    <property type="entry name" value="Ala_racemase_N"/>
</dbReference>